<feature type="domain" description="TonB-dependent receptor plug" evidence="12">
    <location>
        <begin position="80"/>
        <end position="194"/>
    </location>
</feature>
<evidence type="ECO:0000256" key="5">
    <source>
        <dbReference type="ARBA" id="ARBA00023077"/>
    </source>
</evidence>
<dbReference type="AlphaFoldDB" id="I8TAJ5"/>
<dbReference type="InterPro" id="IPR039426">
    <property type="entry name" value="TonB-dep_rcpt-like"/>
</dbReference>
<dbReference type="SUPFAM" id="SSF56935">
    <property type="entry name" value="Porins"/>
    <property type="match status" value="1"/>
</dbReference>
<feature type="chain" id="PRO_5003714245" description="TonB-dependent receptor" evidence="10">
    <location>
        <begin position="35"/>
        <end position="1003"/>
    </location>
</feature>
<dbReference type="InterPro" id="IPR012910">
    <property type="entry name" value="Plug_dom"/>
</dbReference>
<evidence type="ECO:0000256" key="4">
    <source>
        <dbReference type="ARBA" id="ARBA00022692"/>
    </source>
</evidence>
<proteinExistence type="inferred from homology"/>
<dbReference type="RefSeq" id="WP_007184025.1">
    <property type="nucleotide sequence ID" value="NZ_AKGD01000001.1"/>
</dbReference>
<name>I8TAJ5_9GAMM</name>
<keyword evidence="7 8" id="KW-0998">Cell outer membrane</keyword>
<dbReference type="Pfam" id="PF00593">
    <property type="entry name" value="TonB_dep_Rec_b-barrel"/>
    <property type="match status" value="1"/>
</dbReference>
<organism evidence="13 14">
    <name type="scientific">Hydrocarboniphaga effusa AP103</name>
    <dbReference type="NCBI Taxonomy" id="1172194"/>
    <lineage>
        <taxon>Bacteria</taxon>
        <taxon>Pseudomonadati</taxon>
        <taxon>Pseudomonadota</taxon>
        <taxon>Gammaproteobacteria</taxon>
        <taxon>Nevskiales</taxon>
        <taxon>Nevskiaceae</taxon>
        <taxon>Hydrocarboniphaga</taxon>
    </lineage>
</organism>
<keyword evidence="10" id="KW-0732">Signal</keyword>
<feature type="signal peptide" evidence="10">
    <location>
        <begin position="1"/>
        <end position="34"/>
    </location>
</feature>
<dbReference type="Gene3D" id="2.40.170.20">
    <property type="entry name" value="TonB-dependent receptor, beta-barrel domain"/>
    <property type="match status" value="1"/>
</dbReference>
<dbReference type="InterPro" id="IPR000531">
    <property type="entry name" value="Beta-barrel_TonB"/>
</dbReference>
<dbReference type="EMBL" id="AKGD01000001">
    <property type="protein sequence ID" value="EIT70933.1"/>
    <property type="molecule type" value="Genomic_DNA"/>
</dbReference>
<dbReference type="PROSITE" id="PS52016">
    <property type="entry name" value="TONB_DEPENDENT_REC_3"/>
    <property type="match status" value="1"/>
</dbReference>
<evidence type="ECO:0000259" key="11">
    <source>
        <dbReference type="Pfam" id="PF00593"/>
    </source>
</evidence>
<keyword evidence="5 9" id="KW-0798">TonB box</keyword>
<sequence length="1003" mass="106935">MVPVNSKLLKQGGGSLVAGLLGVASLSVPQSALAQSAPAESEAVEVAQAAAPAAATAAESTAAIEEVVITGTRVVRDGYQAPTPVSVIGVEQMQSFASPNIADAVRTLPAISSGSSPTTSVSTASTGNSNINALNLRSLGENRTLVLVDGQRSVASSLSGLVDVNLIPQDLVQRVEVVTGGASAQYGSDALGGVVNFVLDKKFTGLKTNTQYGATTHGDGDNALASLTYGTPFGEGRGHFIFSGSYRWQDVIPVNTRDWNLEGWQFMNNPTYSVGGVLTGQPQRLLLDRVSCSTCIAGGIIVGGQQWQTNAQGNRVRVNVPTSLRGTAWGQGGTPYQFEFGDLVSDPDMRGGDWQSTQVRGSPAGTSLSGGSRTASLFTRGSWALTDSINVFAQAAYARDKNRNYSFSTEDTGGITLARDNAFLSDEIKSVMAAQSLDFIRIGSQHPDIPITQPTNTREVTRLVLGADGKFGDGWSWDAYYQHGISKLENVAKYITANANMTRAYDAVINPANGAIVCRSTRDVDPNNGCKPYNPMGFGVNTQQAIDYVTGDGQQMWREQQLTQNVAAFAVSGSPFSTWAGDVSVATGIEWRQEEVGKGKNDAISNTGPAGGWWVGGYRPSKGGYTVREAFVETVVPVLKDLPLFQYVDLSGAVRATDYSTSGNVETWKVGLNWTLIDDLRFRGSLSHDIRAPNLEELYSNGSGGAPAITNPWILDNGAPITESISSPRIGNPELTPEIADSYGLGFVLSPRFLPGFNFSVDYWHIDIEDSIGLPTTQDIINGCFNGQTDFCSAISFADGSRNILAVNRTPFNYTSQVASGIDLEASYVFDPSAIIASIPGTVQLRAMATNYRKNATTINGVVNDTAGENTSVGPPNWKWNASVNYSLENIRASVMARGISAGVYDNDWIVCSSNCPASDPKFVTVSDNRIPSAIFWDTSFTYGFDYGSSKIEAYLNMRNVFDRDPPIVAAAPGGFSYTIAPANAQLYDVLGRTFTVGFRTSF</sequence>
<evidence type="ECO:0000256" key="7">
    <source>
        <dbReference type="ARBA" id="ARBA00023237"/>
    </source>
</evidence>
<keyword evidence="6 8" id="KW-0472">Membrane</keyword>
<comment type="similarity">
    <text evidence="8 9">Belongs to the TonB-dependent receptor family.</text>
</comment>
<evidence type="ECO:0000256" key="3">
    <source>
        <dbReference type="ARBA" id="ARBA00022452"/>
    </source>
</evidence>
<evidence type="ECO:0000256" key="6">
    <source>
        <dbReference type="ARBA" id="ARBA00023136"/>
    </source>
</evidence>
<comment type="subcellular location">
    <subcellularLocation>
        <location evidence="1 8">Cell outer membrane</location>
        <topology evidence="1 8">Multi-pass membrane protein</topology>
    </subcellularLocation>
</comment>
<feature type="domain" description="TonB-dependent receptor-like beta-barrel" evidence="11">
    <location>
        <begin position="452"/>
        <end position="961"/>
    </location>
</feature>
<keyword evidence="2 8" id="KW-0813">Transport</keyword>
<evidence type="ECO:0008006" key="15">
    <source>
        <dbReference type="Google" id="ProtNLM"/>
    </source>
</evidence>
<keyword evidence="3 8" id="KW-1134">Transmembrane beta strand</keyword>
<dbReference type="Gene3D" id="2.170.130.10">
    <property type="entry name" value="TonB-dependent receptor, plug domain"/>
    <property type="match status" value="1"/>
</dbReference>
<dbReference type="InterPro" id="IPR037066">
    <property type="entry name" value="Plug_dom_sf"/>
</dbReference>
<comment type="caution">
    <text evidence="13">The sequence shown here is derived from an EMBL/GenBank/DDBJ whole genome shotgun (WGS) entry which is preliminary data.</text>
</comment>
<accession>I8TAJ5</accession>
<keyword evidence="4 8" id="KW-0812">Transmembrane</keyword>
<dbReference type="PATRIC" id="fig|1172194.4.peg.1026"/>
<evidence type="ECO:0000313" key="13">
    <source>
        <dbReference type="EMBL" id="EIT70933.1"/>
    </source>
</evidence>
<dbReference type="STRING" id="1172194.WQQ_10700"/>
<evidence type="ECO:0000256" key="8">
    <source>
        <dbReference type="PROSITE-ProRule" id="PRU01360"/>
    </source>
</evidence>
<dbReference type="Pfam" id="PF07715">
    <property type="entry name" value="Plug"/>
    <property type="match status" value="1"/>
</dbReference>
<protein>
    <recommendedName>
        <fullName evidence="15">TonB-dependent receptor</fullName>
    </recommendedName>
</protein>
<dbReference type="PANTHER" id="PTHR47234">
    <property type="match status" value="1"/>
</dbReference>
<evidence type="ECO:0000259" key="12">
    <source>
        <dbReference type="Pfam" id="PF07715"/>
    </source>
</evidence>
<evidence type="ECO:0000313" key="14">
    <source>
        <dbReference type="Proteomes" id="UP000003704"/>
    </source>
</evidence>
<gene>
    <name evidence="13" type="ORF">WQQ_10700</name>
</gene>
<keyword evidence="14" id="KW-1185">Reference proteome</keyword>
<reference evidence="13 14" key="1">
    <citation type="journal article" date="2012" name="J. Bacteriol.">
        <title>Genome Sequence of n-Alkane-Degrading Hydrocarboniphaga effusa Strain AP103T (ATCC BAA-332T).</title>
        <authorList>
            <person name="Chang H.K."/>
            <person name="Zylstra G.J."/>
            <person name="Chae J.C."/>
        </authorList>
    </citation>
    <scope>NUCLEOTIDE SEQUENCE [LARGE SCALE GENOMIC DNA]</scope>
    <source>
        <strain evidence="13 14">AP103</strain>
    </source>
</reference>
<evidence type="ECO:0000256" key="10">
    <source>
        <dbReference type="SAM" id="SignalP"/>
    </source>
</evidence>
<dbReference type="GO" id="GO:0009279">
    <property type="term" value="C:cell outer membrane"/>
    <property type="evidence" value="ECO:0007669"/>
    <property type="project" value="UniProtKB-SubCell"/>
</dbReference>
<dbReference type="InterPro" id="IPR036942">
    <property type="entry name" value="Beta-barrel_TonB_sf"/>
</dbReference>
<evidence type="ECO:0000256" key="2">
    <source>
        <dbReference type="ARBA" id="ARBA00022448"/>
    </source>
</evidence>
<evidence type="ECO:0000256" key="9">
    <source>
        <dbReference type="RuleBase" id="RU003357"/>
    </source>
</evidence>
<evidence type="ECO:0000256" key="1">
    <source>
        <dbReference type="ARBA" id="ARBA00004571"/>
    </source>
</evidence>
<dbReference type="Proteomes" id="UP000003704">
    <property type="component" value="Unassembled WGS sequence"/>
</dbReference>
<dbReference type="PANTHER" id="PTHR47234:SF3">
    <property type="entry name" value="SECRETIN_TONB SHORT N-TERMINAL DOMAIN-CONTAINING PROTEIN"/>
    <property type="match status" value="1"/>
</dbReference>